<evidence type="ECO:0000313" key="4">
    <source>
        <dbReference type="Proteomes" id="UP001201163"/>
    </source>
</evidence>
<dbReference type="InterPro" id="IPR026749">
    <property type="entry name" value="Tmem135"/>
</dbReference>
<name>A0AAD4L2T5_9AGAM</name>
<dbReference type="AlphaFoldDB" id="A0AAD4L2T5"/>
<evidence type="ECO:0000256" key="1">
    <source>
        <dbReference type="SAM" id="MobiDB-lite"/>
    </source>
</evidence>
<evidence type="ECO:0000313" key="3">
    <source>
        <dbReference type="EMBL" id="KAH8976780.1"/>
    </source>
</evidence>
<dbReference type="EMBL" id="JAKELL010000459">
    <property type="protein sequence ID" value="KAH8976780.1"/>
    <property type="molecule type" value="Genomic_DNA"/>
</dbReference>
<protein>
    <recommendedName>
        <fullName evidence="5">Transmembrane protein 135 N-terminal domain-containing protein</fullName>
    </recommendedName>
</protein>
<keyword evidence="2" id="KW-0812">Transmembrane</keyword>
<feature type="transmembrane region" description="Helical" evidence="2">
    <location>
        <begin position="419"/>
        <end position="444"/>
    </location>
</feature>
<dbReference type="PANTHER" id="PTHR12459">
    <property type="entry name" value="TRANSMEMBRANE PROTEIN 135-RELATED"/>
    <property type="match status" value="1"/>
</dbReference>
<evidence type="ECO:0000256" key="2">
    <source>
        <dbReference type="SAM" id="Phobius"/>
    </source>
</evidence>
<sequence>MTTSVPPSSPGAGGQPEPSLRDEPLRRPMPRRYTVASFDNLVVLANYEERLREARRMVWRDRGEPAVEVHDLWECLEHGVGGGLRAGTLAFAIRSGVNLILLLARIGKVPRETRISLVRHALFGQDSIRFGTMIGGFVAIYRILLNAFPLLFPANAPISHNLRDFAKKIFSSPDSDDDSSIDELSRLAADSQSPIDITPTAGKKEARLSFVAQAHQTWLRRRSARWHSIVAGAVAGGIAISFENPSRRNGIAQQLFVRGLQGSYNAYSERRGFRVPHGDVLVFALSCAQIMYSFLLRPDTLPKSYTTWINAAGQIPKEAVSINRDMVRSHTFDLVDLERIIARPDLHPANATAIDVWRAAQPPYGPCAASHPHVVSCAYTPVERFFTVFRWILPIYGALHVVPMLLFKRKAVAQAPKAMALRASWGTVRSASFLGAFIAIYQGYYCAAQNSHRALAGRKRVPAWLLSALVSKASFWLGGLLAGISVLMEAKHRRGELAMYVLPKGLESVWVAARGKGLVFRTGKHGNALLTAIGMGMVMSTYQNDPQHLSGFVRRILYQFIGPN</sequence>
<gene>
    <name evidence="3" type="ORF">EDB92DRAFT_1924886</name>
</gene>
<evidence type="ECO:0008006" key="5">
    <source>
        <dbReference type="Google" id="ProtNLM"/>
    </source>
</evidence>
<feature type="transmembrane region" description="Helical" evidence="2">
    <location>
        <begin position="464"/>
        <end position="487"/>
    </location>
</feature>
<comment type="caution">
    <text evidence="3">The sequence shown here is derived from an EMBL/GenBank/DDBJ whole genome shotgun (WGS) entry which is preliminary data.</text>
</comment>
<dbReference type="PANTHER" id="PTHR12459:SF6">
    <property type="entry name" value="GB|AAD46013.1"/>
    <property type="match status" value="1"/>
</dbReference>
<accession>A0AAD4L2T5</accession>
<reference evidence="3" key="1">
    <citation type="submission" date="2022-01" db="EMBL/GenBank/DDBJ databases">
        <title>Comparative genomics reveals a dynamic genome evolution in the ectomycorrhizal milk-cap (Lactarius) mushrooms.</title>
        <authorList>
            <consortium name="DOE Joint Genome Institute"/>
            <person name="Lebreton A."/>
            <person name="Tang N."/>
            <person name="Kuo A."/>
            <person name="LaButti K."/>
            <person name="Drula E."/>
            <person name="Barry K."/>
            <person name="Clum A."/>
            <person name="Lipzen A."/>
            <person name="Mousain D."/>
            <person name="Ng V."/>
            <person name="Wang R."/>
            <person name="Wang X."/>
            <person name="Dai Y."/>
            <person name="Henrissat B."/>
            <person name="Grigoriev I.V."/>
            <person name="Guerin-Laguette A."/>
            <person name="Yu F."/>
            <person name="Martin F.M."/>
        </authorList>
    </citation>
    <scope>NUCLEOTIDE SEQUENCE</scope>
    <source>
        <strain evidence="3">QP</strain>
    </source>
</reference>
<feature type="transmembrane region" description="Helical" evidence="2">
    <location>
        <begin position="388"/>
        <end position="407"/>
    </location>
</feature>
<dbReference type="Proteomes" id="UP001201163">
    <property type="component" value="Unassembled WGS sequence"/>
</dbReference>
<keyword evidence="2" id="KW-1133">Transmembrane helix</keyword>
<organism evidence="3 4">
    <name type="scientific">Lactarius akahatsu</name>
    <dbReference type="NCBI Taxonomy" id="416441"/>
    <lineage>
        <taxon>Eukaryota</taxon>
        <taxon>Fungi</taxon>
        <taxon>Dikarya</taxon>
        <taxon>Basidiomycota</taxon>
        <taxon>Agaricomycotina</taxon>
        <taxon>Agaricomycetes</taxon>
        <taxon>Russulales</taxon>
        <taxon>Russulaceae</taxon>
        <taxon>Lactarius</taxon>
    </lineage>
</organism>
<keyword evidence="4" id="KW-1185">Reference proteome</keyword>
<feature type="region of interest" description="Disordered" evidence="1">
    <location>
        <begin position="1"/>
        <end position="26"/>
    </location>
</feature>
<keyword evidence="2" id="KW-0472">Membrane</keyword>
<proteinExistence type="predicted"/>